<dbReference type="SUPFAM" id="SSF55781">
    <property type="entry name" value="GAF domain-like"/>
    <property type="match status" value="1"/>
</dbReference>
<dbReference type="STRING" id="36842.SAMN02194393_03517"/>
<reference evidence="6 7" key="1">
    <citation type="submission" date="2017-02" db="EMBL/GenBank/DDBJ databases">
        <authorList>
            <person name="Peterson S.W."/>
        </authorList>
    </citation>
    <scope>NUCLEOTIDE SEQUENCE [LARGE SCALE GENOMIC DNA]</scope>
    <source>
        <strain evidence="6 7">M1</strain>
    </source>
</reference>
<evidence type="ECO:0000256" key="2">
    <source>
        <dbReference type="ARBA" id="ARBA00023125"/>
    </source>
</evidence>
<dbReference type="PANTHER" id="PTHR30136:SF35">
    <property type="entry name" value="HTH-TYPE TRANSCRIPTIONAL REGULATOR RV1719"/>
    <property type="match status" value="1"/>
</dbReference>
<dbReference type="PROSITE" id="PS51078">
    <property type="entry name" value="ICLR_ED"/>
    <property type="match status" value="1"/>
</dbReference>
<dbReference type="PROSITE" id="PS51077">
    <property type="entry name" value="HTH_ICLR"/>
    <property type="match status" value="1"/>
</dbReference>
<proteinExistence type="predicted"/>
<dbReference type="PANTHER" id="PTHR30136">
    <property type="entry name" value="HELIX-TURN-HELIX TRANSCRIPTIONAL REGULATOR, ICLR FAMILY"/>
    <property type="match status" value="1"/>
</dbReference>
<dbReference type="Gene3D" id="1.10.10.10">
    <property type="entry name" value="Winged helix-like DNA-binding domain superfamily/Winged helix DNA-binding domain"/>
    <property type="match status" value="1"/>
</dbReference>
<dbReference type="RefSeq" id="WP_170917475.1">
    <property type="nucleotide sequence ID" value="NZ_FUZT01000009.1"/>
</dbReference>
<evidence type="ECO:0000313" key="6">
    <source>
        <dbReference type="EMBL" id="SKC80982.1"/>
    </source>
</evidence>
<dbReference type="GO" id="GO:0045892">
    <property type="term" value="P:negative regulation of DNA-templated transcription"/>
    <property type="evidence" value="ECO:0007669"/>
    <property type="project" value="TreeGrafter"/>
</dbReference>
<dbReference type="SMART" id="SM00346">
    <property type="entry name" value="HTH_ICLR"/>
    <property type="match status" value="1"/>
</dbReference>
<protein>
    <submittedName>
        <fullName evidence="6">Transcriptional regulator, IclR family</fullName>
    </submittedName>
</protein>
<evidence type="ECO:0000259" key="5">
    <source>
        <dbReference type="PROSITE" id="PS51078"/>
    </source>
</evidence>
<dbReference type="InterPro" id="IPR005471">
    <property type="entry name" value="Tscrpt_reg_IclR_N"/>
</dbReference>
<name>A0A1T5LYF6_9FIRM</name>
<dbReference type="InterPro" id="IPR036388">
    <property type="entry name" value="WH-like_DNA-bd_sf"/>
</dbReference>
<dbReference type="Proteomes" id="UP000190285">
    <property type="component" value="Unassembled WGS sequence"/>
</dbReference>
<dbReference type="InterPro" id="IPR050707">
    <property type="entry name" value="HTH_MetabolicPath_Reg"/>
</dbReference>
<dbReference type="EMBL" id="FUZT01000009">
    <property type="protein sequence ID" value="SKC80982.1"/>
    <property type="molecule type" value="Genomic_DNA"/>
</dbReference>
<dbReference type="InterPro" id="IPR029016">
    <property type="entry name" value="GAF-like_dom_sf"/>
</dbReference>
<gene>
    <name evidence="6" type="ORF">SAMN02194393_03517</name>
</gene>
<evidence type="ECO:0000256" key="3">
    <source>
        <dbReference type="ARBA" id="ARBA00023163"/>
    </source>
</evidence>
<accession>A0A1T5LYF6</accession>
<dbReference type="InterPro" id="IPR036390">
    <property type="entry name" value="WH_DNA-bd_sf"/>
</dbReference>
<dbReference type="GO" id="GO:0003677">
    <property type="term" value="F:DNA binding"/>
    <property type="evidence" value="ECO:0007669"/>
    <property type="project" value="UniProtKB-KW"/>
</dbReference>
<feature type="domain" description="IclR-ED" evidence="5">
    <location>
        <begin position="76"/>
        <end position="252"/>
    </location>
</feature>
<keyword evidence="3" id="KW-0804">Transcription</keyword>
<dbReference type="Pfam" id="PF09339">
    <property type="entry name" value="HTH_IclR"/>
    <property type="match status" value="1"/>
</dbReference>
<dbReference type="Gene3D" id="3.30.450.40">
    <property type="match status" value="1"/>
</dbReference>
<sequence>MSSIMKGNTKYLIKSVQKACNILSLFNSDSTEMGTTELSKKLNLSKSSVHKILLTLEYEGFLVQNKTNDKYSLSTKFFEIACSYLNKMNFSELVKPLMEHLVDKFNETAHFAVLDDNEIVFVEKMTGNQPIQILSKKGKRCPIYCTSSGKIILANLPEEKAKEIVDNIEFKKFTNNTITSKEELLKEIYMIKDRGYSIDDEEFEVGIKCIGLPIKNISGNLIGSLSITGPKFRMTDEKIRQIFDSFNNYSIL</sequence>
<dbReference type="Pfam" id="PF01614">
    <property type="entry name" value="IclR_C"/>
    <property type="match status" value="1"/>
</dbReference>
<dbReference type="AlphaFoldDB" id="A0A1T5LYF6"/>
<dbReference type="InterPro" id="IPR014757">
    <property type="entry name" value="Tscrpt_reg_IclR_C"/>
</dbReference>
<keyword evidence="1" id="KW-0805">Transcription regulation</keyword>
<organism evidence="6 7">
    <name type="scientific">Maledivibacter halophilus</name>
    <dbReference type="NCBI Taxonomy" id="36842"/>
    <lineage>
        <taxon>Bacteria</taxon>
        <taxon>Bacillati</taxon>
        <taxon>Bacillota</taxon>
        <taxon>Clostridia</taxon>
        <taxon>Peptostreptococcales</taxon>
        <taxon>Caminicellaceae</taxon>
        <taxon>Maledivibacter</taxon>
    </lineage>
</organism>
<evidence type="ECO:0000313" key="7">
    <source>
        <dbReference type="Proteomes" id="UP000190285"/>
    </source>
</evidence>
<dbReference type="GO" id="GO:0003700">
    <property type="term" value="F:DNA-binding transcription factor activity"/>
    <property type="evidence" value="ECO:0007669"/>
    <property type="project" value="TreeGrafter"/>
</dbReference>
<dbReference type="SUPFAM" id="SSF46785">
    <property type="entry name" value="Winged helix' DNA-binding domain"/>
    <property type="match status" value="1"/>
</dbReference>
<keyword evidence="2" id="KW-0238">DNA-binding</keyword>
<evidence type="ECO:0000259" key="4">
    <source>
        <dbReference type="PROSITE" id="PS51077"/>
    </source>
</evidence>
<keyword evidence="7" id="KW-1185">Reference proteome</keyword>
<evidence type="ECO:0000256" key="1">
    <source>
        <dbReference type="ARBA" id="ARBA00023015"/>
    </source>
</evidence>
<feature type="domain" description="HTH iclR-type" evidence="4">
    <location>
        <begin position="13"/>
        <end position="75"/>
    </location>
</feature>